<evidence type="ECO:0000313" key="1">
    <source>
        <dbReference type="EMBL" id="CPR16147.1"/>
    </source>
</evidence>
<keyword evidence="2" id="KW-1185">Reference proteome</keyword>
<organism evidence="1 2">
    <name type="scientific">Candidatus Filomicrobium marinum</name>
    <dbReference type="NCBI Taxonomy" id="1608628"/>
    <lineage>
        <taxon>Bacteria</taxon>
        <taxon>Pseudomonadati</taxon>
        <taxon>Pseudomonadota</taxon>
        <taxon>Alphaproteobacteria</taxon>
        <taxon>Hyphomicrobiales</taxon>
        <taxon>Hyphomicrobiaceae</taxon>
        <taxon>Filomicrobium</taxon>
    </lineage>
</organism>
<protein>
    <submittedName>
        <fullName evidence="1">Uncharacterized protein</fullName>
    </submittedName>
</protein>
<dbReference type="Proteomes" id="UP000033187">
    <property type="component" value="Chromosome 1"/>
</dbReference>
<sequence length="62" mass="7507">MRKEIFIFISSSIYYSAHIDITQYYNCHLSFHEKQLIFESIFIQQMHSFQTGTFKFGFRAKT</sequence>
<evidence type="ECO:0000313" key="2">
    <source>
        <dbReference type="Proteomes" id="UP000033187"/>
    </source>
</evidence>
<dbReference type="EMBL" id="LN829119">
    <property type="protein sequence ID" value="CPR16147.1"/>
    <property type="molecule type" value="Genomic_DNA"/>
</dbReference>
<dbReference type="AlphaFoldDB" id="A0A0D6JB21"/>
<dbReference type="KEGG" id="fil:BN1229_v1_0668"/>
<name>A0A0D6JB21_9HYPH</name>
<gene>
    <name evidence="1" type="ORF">YBN1229_v1_0673</name>
</gene>
<dbReference type="KEGG" id="fiy:BN1229_v1_0673"/>
<reference evidence="2" key="1">
    <citation type="submission" date="2015-02" db="EMBL/GenBank/DDBJ databases">
        <authorList>
            <person name="Chooi Y.-H."/>
        </authorList>
    </citation>
    <scope>NUCLEOTIDE SEQUENCE [LARGE SCALE GENOMIC DNA]</scope>
    <source>
        <strain evidence="2">strain Y</strain>
    </source>
</reference>
<proteinExistence type="predicted"/>
<accession>A0A0D6JB21</accession>